<dbReference type="CDD" id="cd00086">
    <property type="entry name" value="homeodomain"/>
    <property type="match status" value="1"/>
</dbReference>
<evidence type="ECO:0000256" key="4">
    <source>
        <dbReference type="PROSITE-ProRule" id="PRU00108"/>
    </source>
</evidence>
<evidence type="ECO:0000256" key="2">
    <source>
        <dbReference type="ARBA" id="ARBA00023155"/>
    </source>
</evidence>
<dbReference type="PROSITE" id="PS50071">
    <property type="entry name" value="HOMEOBOX_2"/>
    <property type="match status" value="1"/>
</dbReference>
<protein>
    <recommendedName>
        <fullName evidence="7">Homeobox domain-containing protein</fullName>
    </recommendedName>
</protein>
<sequence length="178" mass="19847">MLEGAFSVEWLAQSSQSLKEPRQHLLAQSQYPDNHSPPSSKALQGEQESGHRDLCRAETAHAKDARSAMESSGSSIKGDHQGVKSPQQLFAAGVTCSVSDSGKVETESRTEEWTDRRRLRTVFTVEQLRILELRFQCQQYPGSEQRRGLAGELGLSETQNILVLLFFWANGQLTTVRT</sequence>
<dbReference type="InterPro" id="IPR009057">
    <property type="entry name" value="Homeodomain-like_sf"/>
</dbReference>
<dbReference type="Proteomes" id="UP000288216">
    <property type="component" value="Unassembled WGS sequence"/>
</dbReference>
<reference evidence="8 9" key="1">
    <citation type="journal article" date="2018" name="Nat. Ecol. Evol.">
        <title>Shark genomes provide insights into elasmobranch evolution and the origin of vertebrates.</title>
        <authorList>
            <person name="Hara Y"/>
            <person name="Yamaguchi K"/>
            <person name="Onimaru K"/>
            <person name="Kadota M"/>
            <person name="Koyanagi M"/>
            <person name="Keeley SD"/>
            <person name="Tatsumi K"/>
            <person name="Tanaka K"/>
            <person name="Motone F"/>
            <person name="Kageyama Y"/>
            <person name="Nozu R"/>
            <person name="Adachi N"/>
            <person name="Nishimura O"/>
            <person name="Nakagawa R"/>
            <person name="Tanegashima C"/>
            <person name="Kiyatake I"/>
            <person name="Matsumoto R"/>
            <person name="Murakumo K"/>
            <person name="Nishida K"/>
            <person name="Terakita A"/>
            <person name="Kuratani S"/>
            <person name="Sato K"/>
            <person name="Hyodo S Kuraku.S."/>
        </authorList>
    </citation>
    <scope>NUCLEOTIDE SEQUENCE [LARGE SCALE GENOMIC DNA]</scope>
</reference>
<dbReference type="GO" id="GO:0005634">
    <property type="term" value="C:nucleus"/>
    <property type="evidence" value="ECO:0007669"/>
    <property type="project" value="UniProtKB-SubCell"/>
</dbReference>
<evidence type="ECO:0000256" key="1">
    <source>
        <dbReference type="ARBA" id="ARBA00023125"/>
    </source>
</evidence>
<keyword evidence="1 4" id="KW-0238">DNA-binding</keyword>
<dbReference type="PANTHER" id="PTHR24327">
    <property type="entry name" value="HOMEOBOX PROTEIN"/>
    <property type="match status" value="1"/>
</dbReference>
<name>A0A401PFH3_SCYTO</name>
<keyword evidence="9" id="KW-1185">Reference proteome</keyword>
<dbReference type="Gene3D" id="1.10.10.60">
    <property type="entry name" value="Homeodomain-like"/>
    <property type="match status" value="1"/>
</dbReference>
<dbReference type="SUPFAM" id="SSF46689">
    <property type="entry name" value="Homeodomain-like"/>
    <property type="match status" value="1"/>
</dbReference>
<keyword evidence="3 4" id="KW-0539">Nucleus</keyword>
<evidence type="ECO:0000313" key="9">
    <source>
        <dbReference type="Proteomes" id="UP000288216"/>
    </source>
</evidence>
<dbReference type="PANTHER" id="PTHR24327:SF41">
    <property type="entry name" value="BRAIN-SPECIFIC HOMEOBOX PROTEIN"/>
    <property type="match status" value="1"/>
</dbReference>
<dbReference type="InterPro" id="IPR050460">
    <property type="entry name" value="Distal-less_Homeobox_TF"/>
</dbReference>
<gene>
    <name evidence="8" type="ORF">scyTo_0006106</name>
</gene>
<accession>A0A401PFH3</accession>
<organism evidence="8 9">
    <name type="scientific">Scyliorhinus torazame</name>
    <name type="common">Cloudy catshark</name>
    <name type="synonym">Catulus torazame</name>
    <dbReference type="NCBI Taxonomy" id="75743"/>
    <lineage>
        <taxon>Eukaryota</taxon>
        <taxon>Metazoa</taxon>
        <taxon>Chordata</taxon>
        <taxon>Craniata</taxon>
        <taxon>Vertebrata</taxon>
        <taxon>Chondrichthyes</taxon>
        <taxon>Elasmobranchii</taxon>
        <taxon>Galeomorphii</taxon>
        <taxon>Galeoidea</taxon>
        <taxon>Carcharhiniformes</taxon>
        <taxon>Scyliorhinidae</taxon>
        <taxon>Scyliorhinus</taxon>
    </lineage>
</organism>
<dbReference type="GO" id="GO:0000981">
    <property type="term" value="F:DNA-binding transcription factor activity, RNA polymerase II-specific"/>
    <property type="evidence" value="ECO:0007669"/>
    <property type="project" value="TreeGrafter"/>
</dbReference>
<dbReference type="SMART" id="SM00389">
    <property type="entry name" value="HOX"/>
    <property type="match status" value="1"/>
</dbReference>
<dbReference type="OrthoDB" id="6159439at2759"/>
<feature type="region of interest" description="Disordered" evidence="6">
    <location>
        <begin position="28"/>
        <end position="82"/>
    </location>
</feature>
<feature type="compositionally biased region" description="Polar residues" evidence="6">
    <location>
        <begin position="28"/>
        <end position="42"/>
    </location>
</feature>
<feature type="domain" description="Homeobox" evidence="7">
    <location>
        <begin position="114"/>
        <end position="159"/>
    </location>
</feature>
<dbReference type="InterPro" id="IPR001356">
    <property type="entry name" value="HD"/>
</dbReference>
<feature type="DNA-binding region" description="Homeobox" evidence="4">
    <location>
        <begin position="116"/>
        <end position="160"/>
    </location>
</feature>
<dbReference type="AlphaFoldDB" id="A0A401PFH3"/>
<evidence type="ECO:0000259" key="7">
    <source>
        <dbReference type="PROSITE" id="PS50071"/>
    </source>
</evidence>
<keyword evidence="2 4" id="KW-0371">Homeobox</keyword>
<dbReference type="STRING" id="75743.A0A401PFH3"/>
<comment type="caution">
    <text evidence="8">The sequence shown here is derived from an EMBL/GenBank/DDBJ whole genome shotgun (WGS) entry which is preliminary data.</text>
</comment>
<evidence type="ECO:0000256" key="3">
    <source>
        <dbReference type="ARBA" id="ARBA00023242"/>
    </source>
</evidence>
<proteinExistence type="predicted"/>
<feature type="compositionally biased region" description="Basic and acidic residues" evidence="6">
    <location>
        <begin position="48"/>
        <end position="67"/>
    </location>
</feature>
<evidence type="ECO:0000256" key="6">
    <source>
        <dbReference type="SAM" id="MobiDB-lite"/>
    </source>
</evidence>
<dbReference type="Pfam" id="PF00046">
    <property type="entry name" value="Homeodomain"/>
    <property type="match status" value="1"/>
</dbReference>
<dbReference type="EMBL" id="BFAA01001997">
    <property type="protein sequence ID" value="GCB71883.1"/>
    <property type="molecule type" value="Genomic_DNA"/>
</dbReference>
<evidence type="ECO:0000256" key="5">
    <source>
        <dbReference type="RuleBase" id="RU000682"/>
    </source>
</evidence>
<comment type="subcellular location">
    <subcellularLocation>
        <location evidence="4 5">Nucleus</location>
    </subcellularLocation>
</comment>
<dbReference type="GO" id="GO:0000978">
    <property type="term" value="F:RNA polymerase II cis-regulatory region sequence-specific DNA binding"/>
    <property type="evidence" value="ECO:0007669"/>
    <property type="project" value="TreeGrafter"/>
</dbReference>
<evidence type="ECO:0000313" key="8">
    <source>
        <dbReference type="EMBL" id="GCB71883.1"/>
    </source>
</evidence>